<protein>
    <recommendedName>
        <fullName evidence="7">procollagen galactosyltransferase</fullName>
        <ecNumber evidence="7">2.4.1.50</ecNumber>
    </recommendedName>
</protein>
<evidence type="ECO:0000256" key="1">
    <source>
        <dbReference type="ARBA" id="ARBA00006721"/>
    </source>
</evidence>
<feature type="region of interest" description="Disordered" evidence="9">
    <location>
        <begin position="559"/>
        <end position="593"/>
    </location>
</feature>
<evidence type="ECO:0000256" key="10">
    <source>
        <dbReference type="SAM" id="SignalP"/>
    </source>
</evidence>
<evidence type="ECO:0000256" key="4">
    <source>
        <dbReference type="ARBA" id="ARBA00022729"/>
    </source>
</evidence>
<evidence type="ECO:0000256" key="9">
    <source>
        <dbReference type="SAM" id="MobiDB-lite"/>
    </source>
</evidence>
<dbReference type="GO" id="GO:0050211">
    <property type="term" value="F:procollagen galactosyltransferase activity"/>
    <property type="evidence" value="ECO:0000318"/>
    <property type="project" value="GO_Central"/>
</dbReference>
<dbReference type="GlyGen" id="A0A8V1AI52">
    <property type="glycosylation" value="1 site"/>
</dbReference>
<keyword evidence="5" id="KW-0256">Endoplasmic reticulum</keyword>
<evidence type="ECO:0000313" key="13">
    <source>
        <dbReference type="Proteomes" id="UP000000539"/>
    </source>
</evidence>
<dbReference type="EC" id="2.4.1.50" evidence="7"/>
<feature type="compositionally biased region" description="Basic and acidic residues" evidence="9">
    <location>
        <begin position="559"/>
        <end position="577"/>
    </location>
</feature>
<organism evidence="12 13">
    <name type="scientific">Gallus gallus</name>
    <name type="common">Chicken</name>
    <dbReference type="NCBI Taxonomy" id="9031"/>
    <lineage>
        <taxon>Eukaryota</taxon>
        <taxon>Metazoa</taxon>
        <taxon>Chordata</taxon>
        <taxon>Craniata</taxon>
        <taxon>Vertebrata</taxon>
        <taxon>Euteleostomi</taxon>
        <taxon>Archelosauria</taxon>
        <taxon>Archosauria</taxon>
        <taxon>Dinosauria</taxon>
        <taxon>Saurischia</taxon>
        <taxon>Theropoda</taxon>
        <taxon>Coelurosauria</taxon>
        <taxon>Aves</taxon>
        <taxon>Neognathae</taxon>
        <taxon>Galloanserae</taxon>
        <taxon>Galliformes</taxon>
        <taxon>Phasianidae</taxon>
        <taxon>Phasianinae</taxon>
        <taxon>Gallus</taxon>
    </lineage>
</organism>
<accession>A0A8V1AI52</accession>
<evidence type="ECO:0000256" key="7">
    <source>
        <dbReference type="ARBA" id="ARBA00038926"/>
    </source>
</evidence>
<feature type="chain" id="PRO_5036496508" description="procollagen galactosyltransferase" evidence="10">
    <location>
        <begin position="23"/>
        <end position="593"/>
    </location>
</feature>
<dbReference type="GeneTree" id="ENSGT01030000234558"/>
<dbReference type="Gene3D" id="3.90.550.10">
    <property type="entry name" value="Spore Coat Polysaccharide Biosynthesis Protein SpsA, Chain A"/>
    <property type="match status" value="1"/>
</dbReference>
<keyword evidence="4 10" id="KW-0732">Signal</keyword>
<keyword evidence="13" id="KW-1185">Reference proteome</keyword>
<dbReference type="InterPro" id="IPR029044">
    <property type="entry name" value="Nucleotide-diphossugar_trans"/>
</dbReference>
<evidence type="ECO:0000256" key="3">
    <source>
        <dbReference type="ARBA" id="ARBA00022679"/>
    </source>
</evidence>
<dbReference type="Ensembl" id="ENSGALT00010069937.1">
    <property type="protein sequence ID" value="ENSGALP00010043063.1"/>
    <property type="gene ID" value="ENSGALG00010028905.1"/>
</dbReference>
<evidence type="ECO:0000259" key="11">
    <source>
        <dbReference type="Pfam" id="PF01755"/>
    </source>
</evidence>
<dbReference type="PANTHER" id="PTHR10730">
    <property type="entry name" value="PROCOLLAGEN-LYSINE,2-OXOGLUTARATE 5-DIOXYGENASE/GLYCOSYLTRANSFERASE 25 FAMILY MEMBER"/>
    <property type="match status" value="1"/>
</dbReference>
<dbReference type="Pfam" id="PF01755">
    <property type="entry name" value="Glyco_transf_25"/>
    <property type="match status" value="1"/>
</dbReference>
<evidence type="ECO:0000256" key="2">
    <source>
        <dbReference type="ARBA" id="ARBA00022676"/>
    </source>
</evidence>
<dbReference type="FunFam" id="3.90.550.10:FF:000048">
    <property type="entry name" value="Glycosyltransferase 25 family member 1"/>
    <property type="match status" value="1"/>
</dbReference>
<dbReference type="CDD" id="cd06532">
    <property type="entry name" value="Glyco_transf_25"/>
    <property type="match status" value="1"/>
</dbReference>
<feature type="signal peptide" evidence="10">
    <location>
        <begin position="1"/>
        <end position="22"/>
    </location>
</feature>
<keyword evidence="3" id="KW-0808">Transferase</keyword>
<dbReference type="InterPro" id="IPR002654">
    <property type="entry name" value="Glyco_trans_25"/>
</dbReference>
<gene>
    <name evidence="12" type="primary">COLGALT1</name>
</gene>
<dbReference type="GO" id="GO:1904028">
    <property type="term" value="P:positive regulation of collagen fibril organization"/>
    <property type="evidence" value="ECO:0007669"/>
    <property type="project" value="Ensembl"/>
</dbReference>
<dbReference type="FunCoup" id="A0A8V1AI52">
    <property type="interactions" value="300"/>
</dbReference>
<dbReference type="AlphaFoldDB" id="A0A8V1AI52"/>
<evidence type="ECO:0000313" key="12">
    <source>
        <dbReference type="Ensembl" id="ENSGALP00010043063.1"/>
    </source>
</evidence>
<proteinExistence type="inferred from homology"/>
<comment type="similarity">
    <text evidence="1">Belongs to the glycosyltransferase 25 family.</text>
</comment>
<comment type="catalytic activity">
    <reaction evidence="8">
        <text>(5R)-5-hydroxy-L-lysyl-[collagen] + UDP-alpha-D-galactose = (5R)-5-O-(beta-D-galactosyl)-5-hydroxy-L-lysyl-[collagen] + UDP + H(+)</text>
        <dbReference type="Rhea" id="RHEA:12637"/>
        <dbReference type="Rhea" id="RHEA-COMP:12752"/>
        <dbReference type="Rhea" id="RHEA-COMP:12753"/>
        <dbReference type="ChEBI" id="CHEBI:15378"/>
        <dbReference type="ChEBI" id="CHEBI:58223"/>
        <dbReference type="ChEBI" id="CHEBI:66914"/>
        <dbReference type="ChEBI" id="CHEBI:133442"/>
        <dbReference type="ChEBI" id="CHEBI:133443"/>
        <dbReference type="EC" id="2.4.1.50"/>
    </reaction>
</comment>
<dbReference type="SUPFAM" id="SSF53448">
    <property type="entry name" value="Nucleotide-diphospho-sugar transferases"/>
    <property type="match status" value="1"/>
</dbReference>
<dbReference type="Pfam" id="PF13704">
    <property type="entry name" value="Glyco_tranf_2_4"/>
    <property type="match status" value="1"/>
</dbReference>
<sequence>MAAGRCRALPLLLLAALGRAAAYFPEERWRPESPLRAPRVTVAIIARNAAHALPAVLGGLERLRHPKERTALWVAVDHSEDNTTALLREWLVRVQGLYHRVEWRPMEEPRSYPDEEGPKHWSSSRYEHVMKLRQAALQSARDMWADYLLFVDADNVLTNPDTLGLLMAENKTVVAPMLDSRAAYSNFWCGMTAQVWGCAARHAASSPASPSWGRRRHPGCSPSTPPHPDYTWPFDDIIVFASSCKQAEVQMFVCNKEVYGFLPVPLRSHSTLQDETESFMHVLLEIMVKNPPAEPSRYLSVPPKSPDKMGFDEVFMINLKRRADRRERMLRTLHEQEIACKVVEAVDGKAMNSSEVEALGIKMLPGYKDPYHGRPLTKGELGCFLSHYRVWEEIVERGLGKSVVFEDDLRFEIFFKRRLMNLMYDLEEEGLGWDLIYIGRKRMQVEQPERSVPHVRNLVEADYSYWTLAYVVSLQGARKLLAAQPLSKMLPVDEFLPIMFNKHPVSDYMKHFKTRNLLAFSVEPLLVYPTHYTGDDGYISDTETSVVWDNEKIKTDWDRAKSQKMKEQQELRREAKNSDVLQSPLDSTARDEL</sequence>
<dbReference type="InterPro" id="IPR050757">
    <property type="entry name" value="Collagen_mod_GT25"/>
</dbReference>
<dbReference type="OrthoDB" id="47375at2759"/>
<keyword evidence="2" id="KW-0328">Glycosyltransferase</keyword>
<evidence type="ECO:0000256" key="5">
    <source>
        <dbReference type="ARBA" id="ARBA00022824"/>
    </source>
</evidence>
<feature type="domain" description="Glycosyl transferase family 25" evidence="11">
    <location>
        <begin position="312"/>
        <end position="495"/>
    </location>
</feature>
<dbReference type="Proteomes" id="UP000000539">
    <property type="component" value="Chromosome 17"/>
</dbReference>
<dbReference type="GO" id="GO:0006493">
    <property type="term" value="P:protein O-linked glycosylation"/>
    <property type="evidence" value="ECO:0007669"/>
    <property type="project" value="Ensembl"/>
</dbReference>
<reference evidence="12" key="2">
    <citation type="submission" date="2025-08" db="UniProtKB">
        <authorList>
            <consortium name="Ensembl"/>
        </authorList>
    </citation>
    <scope>IDENTIFICATION</scope>
    <source>
        <strain evidence="12">broiler</strain>
    </source>
</reference>
<reference evidence="12" key="3">
    <citation type="submission" date="2025-09" db="UniProtKB">
        <authorList>
            <consortium name="Ensembl"/>
        </authorList>
    </citation>
    <scope>IDENTIFICATION</scope>
    <source>
        <strain evidence="12">broiler</strain>
    </source>
</reference>
<keyword evidence="6" id="KW-0325">Glycoprotein</keyword>
<dbReference type="GO" id="GO:0005788">
    <property type="term" value="C:endoplasmic reticulum lumen"/>
    <property type="evidence" value="ECO:0007669"/>
    <property type="project" value="Ensembl"/>
</dbReference>
<evidence type="ECO:0000256" key="6">
    <source>
        <dbReference type="ARBA" id="ARBA00023180"/>
    </source>
</evidence>
<evidence type="ECO:0000256" key="8">
    <source>
        <dbReference type="ARBA" id="ARBA00048515"/>
    </source>
</evidence>
<dbReference type="CDD" id="cd00761">
    <property type="entry name" value="Glyco_tranf_GTA_type"/>
    <property type="match status" value="1"/>
</dbReference>
<dbReference type="PANTHER" id="PTHR10730:SF28">
    <property type="entry name" value="PROCOLLAGEN GALACTOSYLTRANSFERASE 1"/>
    <property type="match status" value="1"/>
</dbReference>
<reference evidence="12" key="1">
    <citation type="submission" date="2020-11" db="EMBL/GenBank/DDBJ databases">
        <title>Gallus gallus (Chicken) genome, bGalGal1, GRCg7b, maternal haplotype autosomes + Z &amp; W.</title>
        <authorList>
            <person name="Warren W."/>
            <person name="Formenti G."/>
            <person name="Fedrigo O."/>
            <person name="Haase B."/>
            <person name="Mountcastle J."/>
            <person name="Balacco J."/>
            <person name="Tracey A."/>
            <person name="Schneider V."/>
            <person name="Okimoto R."/>
            <person name="Cheng H."/>
            <person name="Hawken R."/>
            <person name="Howe K."/>
            <person name="Jarvis E.D."/>
        </authorList>
    </citation>
    <scope>NUCLEOTIDE SEQUENCE [LARGE SCALE GENOMIC DNA]</scope>
    <source>
        <strain evidence="12">Broiler</strain>
    </source>
</reference>
<name>A0A8V1AI52_CHICK</name>